<gene>
    <name evidence="1" type="ORF">NPIL_385791</name>
</gene>
<accession>A0A8X6U0Q6</accession>
<proteinExistence type="predicted"/>
<dbReference type="Proteomes" id="UP000887013">
    <property type="component" value="Unassembled WGS sequence"/>
</dbReference>
<evidence type="ECO:0000313" key="2">
    <source>
        <dbReference type="Proteomes" id="UP000887013"/>
    </source>
</evidence>
<comment type="caution">
    <text evidence="1">The sequence shown here is derived from an EMBL/GenBank/DDBJ whole genome shotgun (WGS) entry which is preliminary data.</text>
</comment>
<dbReference type="EMBL" id="BMAW01020412">
    <property type="protein sequence ID" value="GFT68030.1"/>
    <property type="molecule type" value="Genomic_DNA"/>
</dbReference>
<dbReference type="AlphaFoldDB" id="A0A8X6U0Q6"/>
<organism evidence="1 2">
    <name type="scientific">Nephila pilipes</name>
    <name type="common">Giant wood spider</name>
    <name type="synonym">Nephila maculata</name>
    <dbReference type="NCBI Taxonomy" id="299642"/>
    <lineage>
        <taxon>Eukaryota</taxon>
        <taxon>Metazoa</taxon>
        <taxon>Ecdysozoa</taxon>
        <taxon>Arthropoda</taxon>
        <taxon>Chelicerata</taxon>
        <taxon>Arachnida</taxon>
        <taxon>Araneae</taxon>
        <taxon>Araneomorphae</taxon>
        <taxon>Entelegynae</taxon>
        <taxon>Araneoidea</taxon>
        <taxon>Nephilidae</taxon>
        <taxon>Nephila</taxon>
    </lineage>
</organism>
<name>A0A8X6U0Q6_NEPPI</name>
<keyword evidence="2" id="KW-1185">Reference proteome</keyword>
<evidence type="ECO:0000313" key="1">
    <source>
        <dbReference type="EMBL" id="GFT68030.1"/>
    </source>
</evidence>
<sequence length="82" mass="9560">MGNGGGQPRKRLSKGGISVLIKKHKSYVPDEKKLQDVKLLPTKCKPRRYAFCNTTQEPHSTQWMCEKRNVRLCMLQKDIKRF</sequence>
<protein>
    <submittedName>
        <fullName evidence="1">Uncharacterized protein</fullName>
    </submittedName>
</protein>
<reference evidence="1" key="1">
    <citation type="submission" date="2020-08" db="EMBL/GenBank/DDBJ databases">
        <title>Multicomponent nature underlies the extraordinary mechanical properties of spider dragline silk.</title>
        <authorList>
            <person name="Kono N."/>
            <person name="Nakamura H."/>
            <person name="Mori M."/>
            <person name="Yoshida Y."/>
            <person name="Ohtoshi R."/>
            <person name="Malay A.D."/>
            <person name="Moran D.A.P."/>
            <person name="Tomita M."/>
            <person name="Numata K."/>
            <person name="Arakawa K."/>
        </authorList>
    </citation>
    <scope>NUCLEOTIDE SEQUENCE</scope>
</reference>